<evidence type="ECO:0000256" key="19">
    <source>
        <dbReference type="ARBA" id="ARBA00048679"/>
    </source>
</evidence>
<comment type="catalytic activity">
    <reaction evidence="18">
        <text>L-threonyl-[protein] + ATP = O-phospho-L-threonyl-[protein] + ADP + H(+)</text>
        <dbReference type="Rhea" id="RHEA:46608"/>
        <dbReference type="Rhea" id="RHEA-COMP:11060"/>
        <dbReference type="Rhea" id="RHEA-COMP:11605"/>
        <dbReference type="ChEBI" id="CHEBI:15378"/>
        <dbReference type="ChEBI" id="CHEBI:30013"/>
        <dbReference type="ChEBI" id="CHEBI:30616"/>
        <dbReference type="ChEBI" id="CHEBI:61977"/>
        <dbReference type="ChEBI" id="CHEBI:456216"/>
        <dbReference type="EC" id="2.7.11.1"/>
    </reaction>
</comment>
<evidence type="ECO:0000256" key="12">
    <source>
        <dbReference type="ARBA" id="ARBA00022840"/>
    </source>
</evidence>
<protein>
    <recommendedName>
        <fullName evidence="3">non-specific serine/threonine protein kinase</fullName>
        <ecNumber evidence="3">2.7.11.1</ecNumber>
    </recommendedName>
</protein>
<keyword evidence="9" id="KW-0677">Repeat</keyword>
<evidence type="ECO:0000256" key="17">
    <source>
        <dbReference type="ARBA" id="ARBA00023180"/>
    </source>
</evidence>
<dbReference type="PROSITE" id="PS00107">
    <property type="entry name" value="PROTEIN_KINASE_ATP"/>
    <property type="match status" value="1"/>
</dbReference>
<keyword evidence="17" id="KW-0325">Glycoprotein</keyword>
<keyword evidence="14" id="KW-0472">Membrane</keyword>
<evidence type="ECO:0000256" key="7">
    <source>
        <dbReference type="ARBA" id="ARBA00022692"/>
    </source>
</evidence>
<proteinExistence type="inferred from homology"/>
<dbReference type="PROSITE" id="PS00108">
    <property type="entry name" value="PROTEIN_KINASE_ST"/>
    <property type="match status" value="1"/>
</dbReference>
<dbReference type="InterPro" id="IPR017441">
    <property type="entry name" value="Protein_kinase_ATP_BS"/>
</dbReference>
<evidence type="ECO:0000256" key="8">
    <source>
        <dbReference type="ARBA" id="ARBA00022729"/>
    </source>
</evidence>
<comment type="caution">
    <text evidence="23">The sequence shown here is derived from an EMBL/GenBank/DDBJ whole genome shotgun (WGS) entry which is preliminary data.</text>
</comment>
<dbReference type="SUPFAM" id="SSF56112">
    <property type="entry name" value="Protein kinase-like (PK-like)"/>
    <property type="match status" value="1"/>
</dbReference>
<name>A0A6L2J881_TANCI</name>
<feature type="region of interest" description="Disordered" evidence="21">
    <location>
        <begin position="1013"/>
        <end position="1072"/>
    </location>
</feature>
<dbReference type="PANTHER" id="PTHR47986">
    <property type="entry name" value="OSJNBA0070M12.3 PROTEIN"/>
    <property type="match status" value="1"/>
</dbReference>
<reference evidence="23" key="1">
    <citation type="journal article" date="2019" name="Sci. Rep.">
        <title>Draft genome of Tanacetum cinerariifolium, the natural source of mosquito coil.</title>
        <authorList>
            <person name="Yamashiro T."/>
            <person name="Shiraishi A."/>
            <person name="Satake H."/>
            <person name="Nakayama K."/>
        </authorList>
    </citation>
    <scope>NUCLEOTIDE SEQUENCE</scope>
</reference>
<dbReference type="InterPro" id="IPR003591">
    <property type="entry name" value="Leu-rich_rpt_typical-subtyp"/>
</dbReference>
<sequence>MQTLKGNFEPLSSLDWSDSNPCNWEQIKCSKDNRVTRIQVGGKNLKGSLPQTLNNLTELETIEFQNNDLTGSLPSFSGLTQLQTLLLSNNNFTSIPDDFFDGMVSLQTVILDYNSFNAWQIPENLKNASKLQVFSATNTNLNGKIPDFIDTFTGLITLRLALNSLEGGIPDSFSGSLVQNLWLNGQKSTNKLNGTIEVLQNMTQLTEVWLHGNSFSGHLPDFSGLIQLQNLSLRDNSLTGVVPLSLLDLKSLKVVNLTKNMLQGPMPKFDDSVVVDIDDVNSFCLQDPGVECDVRVNMLLTVIGSMGYPRIFAEKWKGNNPCNLWLGITCSSNGDITVVNFKGMGIAGTVSSSFSLIKSLQRLILADNNFTGVIPHELKELPNLVEIDVSNNLLYGQIPVFRENVIVKSDGNVDMGKDGPSGVTQAPPSHGPRGGNRRTGSGSSGDGVVVGWIIGSVCAVMLAGLLGFCVYKVKKDRDNNPVNNQSTVVIHPRNPGPDNDGVKITIAGSNANNGSRELNNRTHSGPSDIHTIEAGNMVISIQVLRDVTNNFSHANILGRGGFGTVYKGELHDGTKIAVKRMESGVLTEKGLDEFRSEISVLTKVRHRHLVALLGYCLDGNERLLVFEYMPQGTLSRFLFHFEAEKLKPLDWTKRLIIALDVARGVEYLHGLAQQSFIHRDLKPSNILLGDDLRAKVADFGLVRLAPDDKASIATQLAGTFGYLAPEYAVTGRVTTKIDVFSFGVILMELITGRKALEETQPEDSVHLVQWFRKMQTNKETFITKAIDPQLHLNLDEADKASLTTVAELAGHCCAREPYQRPDMSHAVNVLSSLTDLWKPSEIPDPDDIYGIDLDMPLPQVVMKWKAMEGKSGFDQSGCSETTQSSMFGDRSGCAKNTQSSMASLAFEIHDTMASGDPRIGSDKKNDTFLYKILDAYNDQAGKRGFSIRTKNMLTGKWTLVNREVSKFNSLVNKTKAMGGENDGDLMTRIEILYRAREKSDFKHKSAWNLLKGKHKWNNPESTNARRNRHRVTNSEPELFGDDELPRPASLHRIANRRRSSNSTASSGSNPQMFQEMIQQQYELDRKEKMERIDREVNSRVELNYSKKVAEDLKVLQISTDEMNPIDAAIINAKKDRIRALYGPNN</sequence>
<feature type="region of interest" description="Disordered" evidence="21">
    <location>
        <begin position="873"/>
        <end position="892"/>
    </location>
</feature>
<comment type="subcellular location">
    <subcellularLocation>
        <location evidence="1">Membrane</location>
        <topology evidence="1">Single-pass membrane protein</topology>
    </subcellularLocation>
</comment>
<dbReference type="GO" id="GO:0006952">
    <property type="term" value="P:defense response"/>
    <property type="evidence" value="ECO:0007669"/>
    <property type="project" value="UniProtKB-ARBA"/>
</dbReference>
<dbReference type="InterPro" id="IPR052422">
    <property type="entry name" value="Auxin_Ser/Thr_Kinase"/>
</dbReference>
<feature type="compositionally biased region" description="Low complexity" evidence="21">
    <location>
        <begin position="1060"/>
        <end position="1069"/>
    </location>
</feature>
<evidence type="ECO:0000256" key="3">
    <source>
        <dbReference type="ARBA" id="ARBA00012513"/>
    </source>
</evidence>
<keyword evidence="8" id="KW-0732">Signal</keyword>
<dbReference type="InterPro" id="IPR032675">
    <property type="entry name" value="LRR_dom_sf"/>
</dbReference>
<dbReference type="GO" id="GO:0016020">
    <property type="term" value="C:membrane"/>
    <property type="evidence" value="ECO:0007669"/>
    <property type="project" value="UniProtKB-SubCell"/>
</dbReference>
<dbReference type="PANTHER" id="PTHR47986:SF14">
    <property type="entry name" value="LEUCINE-RICH REPEAT PROTEIN, PLANT-TYPE-RELATED"/>
    <property type="match status" value="1"/>
</dbReference>
<evidence type="ECO:0000256" key="2">
    <source>
        <dbReference type="ARBA" id="ARBA00008684"/>
    </source>
</evidence>
<keyword evidence="15" id="KW-1015">Disulfide bond</keyword>
<dbReference type="Pfam" id="PF07714">
    <property type="entry name" value="PK_Tyr_Ser-Thr"/>
    <property type="match status" value="1"/>
</dbReference>
<feature type="compositionally biased region" description="Polar residues" evidence="21">
    <location>
        <begin position="873"/>
        <end position="886"/>
    </location>
</feature>
<dbReference type="InterPro" id="IPR011009">
    <property type="entry name" value="Kinase-like_dom_sf"/>
</dbReference>
<keyword evidence="7" id="KW-0812">Transmembrane</keyword>
<dbReference type="SMART" id="SM00220">
    <property type="entry name" value="S_TKc"/>
    <property type="match status" value="1"/>
</dbReference>
<evidence type="ECO:0000256" key="9">
    <source>
        <dbReference type="ARBA" id="ARBA00022737"/>
    </source>
</evidence>
<dbReference type="PROSITE" id="PS51450">
    <property type="entry name" value="LRR"/>
    <property type="match status" value="1"/>
</dbReference>
<dbReference type="FunFam" id="3.30.200.20:FF:000226">
    <property type="entry name" value="receptor protein kinase TMK1"/>
    <property type="match status" value="1"/>
</dbReference>
<dbReference type="InterPro" id="IPR001611">
    <property type="entry name" value="Leu-rich_rpt"/>
</dbReference>
<evidence type="ECO:0000256" key="1">
    <source>
        <dbReference type="ARBA" id="ARBA00004167"/>
    </source>
</evidence>
<evidence type="ECO:0000256" key="4">
    <source>
        <dbReference type="ARBA" id="ARBA00022527"/>
    </source>
</evidence>
<dbReference type="EMBL" id="BKCJ010000440">
    <property type="protein sequence ID" value="GEU33223.1"/>
    <property type="molecule type" value="Genomic_DNA"/>
</dbReference>
<dbReference type="SMART" id="SM00369">
    <property type="entry name" value="LRR_TYP"/>
    <property type="match status" value="5"/>
</dbReference>
<evidence type="ECO:0000256" key="10">
    <source>
        <dbReference type="ARBA" id="ARBA00022741"/>
    </source>
</evidence>
<dbReference type="Gene3D" id="1.10.510.10">
    <property type="entry name" value="Transferase(Phosphotransferase) domain 1"/>
    <property type="match status" value="1"/>
</dbReference>
<evidence type="ECO:0000256" key="11">
    <source>
        <dbReference type="ARBA" id="ARBA00022777"/>
    </source>
</evidence>
<dbReference type="SUPFAM" id="SSF52058">
    <property type="entry name" value="L domain-like"/>
    <property type="match status" value="1"/>
</dbReference>
<dbReference type="EC" id="2.7.11.1" evidence="3"/>
<dbReference type="FunFam" id="1.10.510.10:FF:000198">
    <property type="entry name" value="receptor protein kinase TMK1"/>
    <property type="match status" value="1"/>
</dbReference>
<organism evidence="23">
    <name type="scientific">Tanacetum cinerariifolium</name>
    <name type="common">Dalmatian daisy</name>
    <name type="synonym">Chrysanthemum cinerariifolium</name>
    <dbReference type="NCBI Taxonomy" id="118510"/>
    <lineage>
        <taxon>Eukaryota</taxon>
        <taxon>Viridiplantae</taxon>
        <taxon>Streptophyta</taxon>
        <taxon>Embryophyta</taxon>
        <taxon>Tracheophyta</taxon>
        <taxon>Spermatophyta</taxon>
        <taxon>Magnoliopsida</taxon>
        <taxon>eudicotyledons</taxon>
        <taxon>Gunneridae</taxon>
        <taxon>Pentapetalae</taxon>
        <taxon>asterids</taxon>
        <taxon>campanulids</taxon>
        <taxon>Asterales</taxon>
        <taxon>Asteraceae</taxon>
        <taxon>Asteroideae</taxon>
        <taxon>Anthemideae</taxon>
        <taxon>Anthemidinae</taxon>
        <taxon>Tanacetum</taxon>
    </lineage>
</organism>
<keyword evidence="10 20" id="KW-0547">Nucleotide-binding</keyword>
<dbReference type="AlphaFoldDB" id="A0A6L2J881"/>
<evidence type="ECO:0000313" key="23">
    <source>
        <dbReference type="EMBL" id="GEU33223.1"/>
    </source>
</evidence>
<dbReference type="FunFam" id="3.80.10.10:FF:000129">
    <property type="entry name" value="Leucine-rich repeat receptor-like kinase"/>
    <property type="match status" value="1"/>
</dbReference>
<dbReference type="CDD" id="cd14066">
    <property type="entry name" value="STKc_IRAK"/>
    <property type="match status" value="1"/>
</dbReference>
<dbReference type="FunFam" id="3.80.10.10:FF:000190">
    <property type="entry name" value="Receptor-like kinase TMK4"/>
    <property type="match status" value="1"/>
</dbReference>
<evidence type="ECO:0000256" key="5">
    <source>
        <dbReference type="ARBA" id="ARBA00022614"/>
    </source>
</evidence>
<dbReference type="Gene3D" id="3.80.10.10">
    <property type="entry name" value="Ribonuclease Inhibitor"/>
    <property type="match status" value="2"/>
</dbReference>
<keyword evidence="6" id="KW-0808">Transferase</keyword>
<keyword evidence="16 23" id="KW-0675">Receptor</keyword>
<dbReference type="GO" id="GO:0051707">
    <property type="term" value="P:response to other organism"/>
    <property type="evidence" value="ECO:0007669"/>
    <property type="project" value="UniProtKB-ARBA"/>
</dbReference>
<feature type="region of interest" description="Disordered" evidence="21">
    <location>
        <begin position="412"/>
        <end position="443"/>
    </location>
</feature>
<dbReference type="InterPro" id="IPR000719">
    <property type="entry name" value="Prot_kinase_dom"/>
</dbReference>
<dbReference type="Pfam" id="PF08263">
    <property type="entry name" value="LRRNT_2"/>
    <property type="match status" value="2"/>
</dbReference>
<evidence type="ECO:0000256" key="14">
    <source>
        <dbReference type="ARBA" id="ARBA00023136"/>
    </source>
</evidence>
<feature type="domain" description="Protein kinase" evidence="22">
    <location>
        <begin position="551"/>
        <end position="833"/>
    </location>
</feature>
<dbReference type="InterPro" id="IPR013210">
    <property type="entry name" value="LRR_N_plant-typ"/>
</dbReference>
<evidence type="ECO:0000256" key="16">
    <source>
        <dbReference type="ARBA" id="ARBA00023170"/>
    </source>
</evidence>
<feature type="binding site" evidence="20">
    <location>
        <position position="579"/>
    </location>
    <ligand>
        <name>ATP</name>
        <dbReference type="ChEBI" id="CHEBI:30616"/>
    </ligand>
</feature>
<evidence type="ECO:0000256" key="6">
    <source>
        <dbReference type="ARBA" id="ARBA00022679"/>
    </source>
</evidence>
<dbReference type="PROSITE" id="PS50011">
    <property type="entry name" value="PROTEIN_KINASE_DOM"/>
    <property type="match status" value="1"/>
</dbReference>
<comment type="catalytic activity">
    <reaction evidence="19">
        <text>L-seryl-[protein] + ATP = O-phospho-L-seryl-[protein] + ADP + H(+)</text>
        <dbReference type="Rhea" id="RHEA:17989"/>
        <dbReference type="Rhea" id="RHEA-COMP:9863"/>
        <dbReference type="Rhea" id="RHEA-COMP:11604"/>
        <dbReference type="ChEBI" id="CHEBI:15378"/>
        <dbReference type="ChEBI" id="CHEBI:29999"/>
        <dbReference type="ChEBI" id="CHEBI:30616"/>
        <dbReference type="ChEBI" id="CHEBI:83421"/>
        <dbReference type="ChEBI" id="CHEBI:456216"/>
        <dbReference type="EC" id="2.7.11.1"/>
    </reaction>
</comment>
<evidence type="ECO:0000256" key="21">
    <source>
        <dbReference type="SAM" id="MobiDB-lite"/>
    </source>
</evidence>
<comment type="similarity">
    <text evidence="2">Belongs to the protein kinase superfamily. Ser/Thr protein kinase family.</text>
</comment>
<evidence type="ECO:0000256" key="18">
    <source>
        <dbReference type="ARBA" id="ARBA00047899"/>
    </source>
</evidence>
<evidence type="ECO:0000256" key="20">
    <source>
        <dbReference type="PROSITE-ProRule" id="PRU10141"/>
    </source>
</evidence>
<dbReference type="Gene3D" id="3.30.200.20">
    <property type="entry name" value="Phosphorylase Kinase, domain 1"/>
    <property type="match status" value="1"/>
</dbReference>
<dbReference type="InterPro" id="IPR008271">
    <property type="entry name" value="Ser/Thr_kinase_AS"/>
</dbReference>
<keyword evidence="13" id="KW-1133">Transmembrane helix</keyword>
<keyword evidence="4" id="KW-0723">Serine/threonine-protein kinase</keyword>
<keyword evidence="5" id="KW-0433">Leucine-rich repeat</keyword>
<dbReference type="Pfam" id="PF00560">
    <property type="entry name" value="LRR_1"/>
    <property type="match status" value="2"/>
</dbReference>
<dbReference type="GO" id="GO:0005524">
    <property type="term" value="F:ATP binding"/>
    <property type="evidence" value="ECO:0007669"/>
    <property type="project" value="UniProtKB-UniRule"/>
</dbReference>
<keyword evidence="11 23" id="KW-0418">Kinase</keyword>
<accession>A0A6L2J881</accession>
<dbReference type="GO" id="GO:0004674">
    <property type="term" value="F:protein serine/threonine kinase activity"/>
    <property type="evidence" value="ECO:0007669"/>
    <property type="project" value="UniProtKB-KW"/>
</dbReference>
<gene>
    <name evidence="23" type="ORF">Tci_005201</name>
</gene>
<evidence type="ECO:0000256" key="15">
    <source>
        <dbReference type="ARBA" id="ARBA00023157"/>
    </source>
</evidence>
<keyword evidence="12 20" id="KW-0067">ATP-binding</keyword>
<evidence type="ECO:0000256" key="13">
    <source>
        <dbReference type="ARBA" id="ARBA00022989"/>
    </source>
</evidence>
<evidence type="ECO:0000259" key="22">
    <source>
        <dbReference type="PROSITE" id="PS50011"/>
    </source>
</evidence>
<dbReference type="InterPro" id="IPR001245">
    <property type="entry name" value="Ser-Thr/Tyr_kinase_cat_dom"/>
</dbReference>